<comment type="caution">
    <text evidence="2">The sequence shown here is derived from an EMBL/GenBank/DDBJ whole genome shotgun (WGS) entry which is preliminary data.</text>
</comment>
<keyword evidence="1" id="KW-0812">Transmembrane</keyword>
<evidence type="ECO:0000313" key="2">
    <source>
        <dbReference type="EMBL" id="MQY12643.1"/>
    </source>
</evidence>
<name>A0A7K0CGZ2_9ACTN</name>
<evidence type="ECO:0000313" key="3">
    <source>
        <dbReference type="Proteomes" id="UP000466345"/>
    </source>
</evidence>
<dbReference type="RefSeq" id="WP_153452275.1">
    <property type="nucleotide sequence ID" value="NZ_WEGJ01000008.1"/>
</dbReference>
<dbReference type="EMBL" id="WEGJ01000008">
    <property type="protein sequence ID" value="MQY12643.1"/>
    <property type="molecule type" value="Genomic_DNA"/>
</dbReference>
<protein>
    <recommendedName>
        <fullName evidence="4">DUF4188 domain-containing protein</fullName>
    </recommendedName>
</protein>
<keyword evidence="1" id="KW-0472">Membrane</keyword>
<dbReference type="OrthoDB" id="4804830at2"/>
<reference evidence="2 3" key="1">
    <citation type="submission" date="2019-10" db="EMBL/GenBank/DDBJ databases">
        <title>Streptomyces smaragdinus sp. nov. and Streptomyces fabii sp. nov., isolated from the gut of fungus growing-termite Macrotermes natalensis.</title>
        <authorList>
            <person name="Schwitalla J."/>
            <person name="Benndorf R."/>
            <person name="Martin K."/>
            <person name="De Beer W."/>
            <person name="Kaster A.-K."/>
            <person name="Vollmers J."/>
            <person name="Poulsen M."/>
            <person name="Beemelmanns C."/>
        </authorList>
    </citation>
    <scope>NUCLEOTIDE SEQUENCE [LARGE SCALE GENOMIC DNA]</scope>
    <source>
        <strain evidence="2 3">RB5</strain>
    </source>
</reference>
<proteinExistence type="predicted"/>
<dbReference type="Proteomes" id="UP000466345">
    <property type="component" value="Unassembled WGS sequence"/>
</dbReference>
<evidence type="ECO:0000256" key="1">
    <source>
        <dbReference type="SAM" id="Phobius"/>
    </source>
</evidence>
<feature type="transmembrane region" description="Helical" evidence="1">
    <location>
        <begin position="15"/>
        <end position="38"/>
    </location>
</feature>
<keyword evidence="1" id="KW-1133">Transmembrane helix</keyword>
<evidence type="ECO:0008006" key="4">
    <source>
        <dbReference type="Google" id="ProtNLM"/>
    </source>
</evidence>
<keyword evidence="3" id="KW-1185">Reference proteome</keyword>
<organism evidence="2 3">
    <name type="scientific">Streptomyces smaragdinus</name>
    <dbReference type="NCBI Taxonomy" id="2585196"/>
    <lineage>
        <taxon>Bacteria</taxon>
        <taxon>Bacillati</taxon>
        <taxon>Actinomycetota</taxon>
        <taxon>Actinomycetes</taxon>
        <taxon>Kitasatosporales</taxon>
        <taxon>Streptomycetaceae</taxon>
        <taxon>Streptomyces</taxon>
    </lineage>
</organism>
<gene>
    <name evidence="2" type="ORF">SRB5_27790</name>
</gene>
<dbReference type="AlphaFoldDB" id="A0A7K0CGZ2"/>
<sequence>MRSTDFTRTPAPGQAGALFVGLTHYTGLWTLITLAPRWRRLLREMKRHRGYVWHKLYWRTPLQIGTMAFFTDADALNKFARGRAHHDLMCWLTDDGTRRARAGFVRIYTASPHGYTNGAWRAEDGSLGHIDTFAPLSTERAPKPVRHRTGR</sequence>
<accession>A0A7K0CGZ2</accession>